<dbReference type="EMBL" id="GL883024">
    <property type="protein sequence ID" value="EGG16285.1"/>
    <property type="molecule type" value="Genomic_DNA"/>
</dbReference>
<dbReference type="GO" id="GO:0016747">
    <property type="term" value="F:acyltransferase activity, transferring groups other than amino-acyl groups"/>
    <property type="evidence" value="ECO:0007669"/>
    <property type="project" value="InterPro"/>
</dbReference>
<dbReference type="Pfam" id="PF00583">
    <property type="entry name" value="Acetyltransf_1"/>
    <property type="match status" value="1"/>
</dbReference>
<keyword evidence="3" id="KW-1185">Reference proteome</keyword>
<dbReference type="InterPro" id="IPR000182">
    <property type="entry name" value="GNAT_dom"/>
</dbReference>
<dbReference type="CDD" id="cd04301">
    <property type="entry name" value="NAT_SF"/>
    <property type="match status" value="1"/>
</dbReference>
<dbReference type="Gene3D" id="3.40.630.30">
    <property type="match status" value="1"/>
</dbReference>
<dbReference type="AlphaFoldDB" id="F4Q7A3"/>
<evidence type="ECO:0000259" key="1">
    <source>
        <dbReference type="PROSITE" id="PS51186"/>
    </source>
</evidence>
<dbReference type="PROSITE" id="PS51186">
    <property type="entry name" value="GNAT"/>
    <property type="match status" value="1"/>
</dbReference>
<dbReference type="KEGG" id="dfa:DFA_09315"/>
<gene>
    <name evidence="2" type="ORF">DFA_09315</name>
</gene>
<dbReference type="Proteomes" id="UP000007797">
    <property type="component" value="Unassembled WGS sequence"/>
</dbReference>
<dbReference type="OrthoDB" id="9975601at2759"/>
<protein>
    <recommendedName>
        <fullName evidence="1">N-acetyltransferase domain-containing protein</fullName>
    </recommendedName>
</protein>
<sequence>MTSTTSSIVIKESNIDELFQAYSLIPEFKTGDSLLYNIESIKARLSTKQHCKLLVAIDQTIQEIAAFKVGYGEDDKSTFYIWLSGTTPSYRRRGIGEQLLKAQEQWAKDQHYTTVKIKTRNCFKGMLLMLIKSDYQIKECINNQQDEQQSRIVLDKRIN</sequence>
<evidence type="ECO:0000313" key="3">
    <source>
        <dbReference type="Proteomes" id="UP000007797"/>
    </source>
</evidence>
<dbReference type="InterPro" id="IPR016181">
    <property type="entry name" value="Acyl_CoA_acyltransferase"/>
</dbReference>
<dbReference type="GeneID" id="14868357"/>
<feature type="domain" description="N-acetyltransferase" evidence="1">
    <location>
        <begin position="8"/>
        <end position="147"/>
    </location>
</feature>
<dbReference type="RefSeq" id="XP_004354669.1">
    <property type="nucleotide sequence ID" value="XM_004354617.1"/>
</dbReference>
<reference evidence="3" key="1">
    <citation type="journal article" date="2011" name="Genome Res.">
        <title>Phylogeny-wide analysis of social amoeba genomes highlights ancient origins for complex intercellular communication.</title>
        <authorList>
            <person name="Heidel A.J."/>
            <person name="Lawal H.M."/>
            <person name="Felder M."/>
            <person name="Schilde C."/>
            <person name="Helps N.R."/>
            <person name="Tunggal B."/>
            <person name="Rivero F."/>
            <person name="John U."/>
            <person name="Schleicher M."/>
            <person name="Eichinger L."/>
            <person name="Platzer M."/>
            <person name="Noegel A.A."/>
            <person name="Schaap P."/>
            <person name="Gloeckner G."/>
        </authorList>
    </citation>
    <scope>NUCLEOTIDE SEQUENCE [LARGE SCALE GENOMIC DNA]</scope>
    <source>
        <strain evidence="3">SH3</strain>
    </source>
</reference>
<proteinExistence type="predicted"/>
<evidence type="ECO:0000313" key="2">
    <source>
        <dbReference type="EMBL" id="EGG16285.1"/>
    </source>
</evidence>
<dbReference type="SUPFAM" id="SSF55729">
    <property type="entry name" value="Acyl-CoA N-acyltransferases (Nat)"/>
    <property type="match status" value="1"/>
</dbReference>
<name>F4Q7A3_CACFS</name>
<accession>F4Q7A3</accession>
<organism evidence="2 3">
    <name type="scientific">Cavenderia fasciculata</name>
    <name type="common">Slime mold</name>
    <name type="synonym">Dictyostelium fasciculatum</name>
    <dbReference type="NCBI Taxonomy" id="261658"/>
    <lineage>
        <taxon>Eukaryota</taxon>
        <taxon>Amoebozoa</taxon>
        <taxon>Evosea</taxon>
        <taxon>Eumycetozoa</taxon>
        <taxon>Dictyostelia</taxon>
        <taxon>Acytosteliales</taxon>
        <taxon>Cavenderiaceae</taxon>
        <taxon>Cavenderia</taxon>
    </lineage>
</organism>